<dbReference type="SUPFAM" id="SSF47741">
    <property type="entry name" value="CO dehydrogenase ISP C-domain like"/>
    <property type="match status" value="1"/>
</dbReference>
<dbReference type="InterPro" id="IPR008274">
    <property type="entry name" value="AldOxase/xan_DH_MoCoBD1"/>
</dbReference>
<accession>A0A1W1VF73</accession>
<dbReference type="SUPFAM" id="SSF56003">
    <property type="entry name" value="Molybdenum cofactor-binding domain"/>
    <property type="match status" value="1"/>
</dbReference>
<dbReference type="Gene3D" id="3.30.365.10">
    <property type="entry name" value="Aldehyde oxidase/xanthine dehydrogenase, molybdopterin binding domain"/>
    <property type="match status" value="4"/>
</dbReference>
<dbReference type="GO" id="GO:0005506">
    <property type="term" value="F:iron ion binding"/>
    <property type="evidence" value="ECO:0007669"/>
    <property type="project" value="InterPro"/>
</dbReference>
<evidence type="ECO:0000256" key="5">
    <source>
        <dbReference type="ARBA" id="ARBA00023002"/>
    </source>
</evidence>
<dbReference type="Gene3D" id="3.10.20.30">
    <property type="match status" value="1"/>
</dbReference>
<dbReference type="InterPro" id="IPR036856">
    <property type="entry name" value="Ald_Oxase/Xan_DH_a/b_sf"/>
</dbReference>
<keyword evidence="3" id="KW-0001">2Fe-2S</keyword>
<dbReference type="PANTHER" id="PTHR11908:SF132">
    <property type="entry name" value="ALDEHYDE OXIDASE 1-RELATED"/>
    <property type="match status" value="1"/>
</dbReference>
<dbReference type="InterPro" id="IPR002888">
    <property type="entry name" value="2Fe-2S-bd"/>
</dbReference>
<keyword evidence="11" id="KW-1185">Reference proteome</keyword>
<evidence type="ECO:0000259" key="9">
    <source>
        <dbReference type="PROSITE" id="PS51085"/>
    </source>
</evidence>
<dbReference type="Pfam" id="PF01315">
    <property type="entry name" value="Ald_Xan_dh_C"/>
    <property type="match status" value="1"/>
</dbReference>
<evidence type="ECO:0000256" key="7">
    <source>
        <dbReference type="ARBA" id="ARBA00023014"/>
    </source>
</evidence>
<dbReference type="InterPro" id="IPR036010">
    <property type="entry name" value="2Fe-2S_ferredoxin-like_sf"/>
</dbReference>
<dbReference type="InterPro" id="IPR036884">
    <property type="entry name" value="2Fe-2S-bd_dom_sf"/>
</dbReference>
<keyword evidence="6" id="KW-0408">Iron</keyword>
<evidence type="ECO:0000256" key="8">
    <source>
        <dbReference type="ARBA" id="ARBA00060707"/>
    </source>
</evidence>
<evidence type="ECO:0000256" key="1">
    <source>
        <dbReference type="ARBA" id="ARBA00006849"/>
    </source>
</evidence>
<keyword evidence="4" id="KW-0479">Metal-binding</keyword>
<organism evidence="10 11">
    <name type="scientific">Thermanaeromonas toyohensis ToBE</name>
    <dbReference type="NCBI Taxonomy" id="698762"/>
    <lineage>
        <taxon>Bacteria</taxon>
        <taxon>Bacillati</taxon>
        <taxon>Bacillota</taxon>
        <taxon>Clostridia</taxon>
        <taxon>Neomoorellales</taxon>
        <taxon>Neomoorellaceae</taxon>
        <taxon>Thermanaeromonas</taxon>
    </lineage>
</organism>
<dbReference type="InterPro" id="IPR000674">
    <property type="entry name" value="Ald_Oxase/Xan_DH_a/b"/>
</dbReference>
<dbReference type="Pfam" id="PF00111">
    <property type="entry name" value="Fer2"/>
    <property type="match status" value="1"/>
</dbReference>
<dbReference type="PANTHER" id="PTHR11908">
    <property type="entry name" value="XANTHINE DEHYDROGENASE"/>
    <property type="match status" value="1"/>
</dbReference>
<evidence type="ECO:0000313" key="10">
    <source>
        <dbReference type="EMBL" id="SMB92059.1"/>
    </source>
</evidence>
<dbReference type="Gene3D" id="1.10.150.120">
    <property type="entry name" value="[2Fe-2S]-binding domain"/>
    <property type="match status" value="1"/>
</dbReference>
<name>A0A1W1VF73_9FIRM</name>
<dbReference type="FunFam" id="1.10.150.120:FF:000003">
    <property type="entry name" value="Carbon monoxide dehydrogenase, small subunit"/>
    <property type="match status" value="1"/>
</dbReference>
<dbReference type="EMBL" id="LT838272">
    <property type="protein sequence ID" value="SMB92059.1"/>
    <property type="molecule type" value="Genomic_DNA"/>
</dbReference>
<dbReference type="OrthoDB" id="9759099at2"/>
<dbReference type="RefSeq" id="WP_084663850.1">
    <property type="nucleotide sequence ID" value="NZ_LT838272.1"/>
</dbReference>
<comment type="similarity">
    <text evidence="1">Belongs to the xanthine dehydrogenase family.</text>
</comment>
<reference evidence="10 11" key="1">
    <citation type="submission" date="2017-04" db="EMBL/GenBank/DDBJ databases">
        <authorList>
            <person name="Afonso C.L."/>
            <person name="Miller P.J."/>
            <person name="Scott M.A."/>
            <person name="Spackman E."/>
            <person name="Goraichik I."/>
            <person name="Dimitrov K.M."/>
            <person name="Suarez D.L."/>
            <person name="Swayne D.E."/>
        </authorList>
    </citation>
    <scope>NUCLEOTIDE SEQUENCE [LARGE SCALE GENOMIC DNA]</scope>
    <source>
        <strain evidence="10 11">ToBE</strain>
    </source>
</reference>
<dbReference type="AlphaFoldDB" id="A0A1W1VF73"/>
<dbReference type="GO" id="GO:0016491">
    <property type="term" value="F:oxidoreductase activity"/>
    <property type="evidence" value="ECO:0007669"/>
    <property type="project" value="UniProtKB-KW"/>
</dbReference>
<dbReference type="InterPro" id="IPR012675">
    <property type="entry name" value="Beta-grasp_dom_sf"/>
</dbReference>
<dbReference type="InterPro" id="IPR046867">
    <property type="entry name" value="AldOxase/xan_DH_MoCoBD2"/>
</dbReference>
<comment type="pathway">
    <text evidence="8">Alkaloid degradation; nicotine degradation.</text>
</comment>
<keyword evidence="7" id="KW-0411">Iron-sulfur</keyword>
<dbReference type="InterPro" id="IPR006058">
    <property type="entry name" value="2Fe2S_fd_BS"/>
</dbReference>
<dbReference type="CDD" id="cd00207">
    <property type="entry name" value="fer2"/>
    <property type="match status" value="1"/>
</dbReference>
<dbReference type="InterPro" id="IPR016208">
    <property type="entry name" value="Ald_Oxase/xanthine_DH-like"/>
</dbReference>
<sequence>MERIKLKINGRLYTLEVKPNWTLLKVLREVLGLTGTKCGCATGDCGACKVLVDGEAVKSCTLLARKAQGKEIITIEGLSQNGELHPLQRAFIETGAVQCGFCTPGMIIAAKALLDKNPHPTREEICEALQDNLCRCTGYVKIIEAVELAAAWLRGEKVKVAREETRTGQVVGRGRPLRDAVDKVTGRTCYVADMRLPGMLYGRVLFSPVAHARIKRIDTSKAEALPGVKAVVTYKDAPRIPYNSALRFKGHDIPRDEYIFDEKVRYVGDRVAAVAADDPETAEKALRLIEVEYEELPAVFDPEEALKPEAPPVHEGGNLIRKLEATVGNVEQALAEADYVFTDRIKLPMVTHVALEPHASLAHFDTLTGKLTVWTANQNIFATRVILSEIFHLPLHKVRVIKPPVGGGFGGKLEAILEPVAALLSMKTGRPVLVEMKRKDVLVSTRTRHSAIFYLKTGMKKDGTIVGQDIVAYFNTGAYATSALNVPGAMIDKAFRLYRIPHLRVTVYPVYTNCPVAGAMRGYGSPQLMAAREIHLDKVAKKLGLDPVEFRRKNLVRPNDVNPRFGTSLGNCRVLDCLEKGVNEFEWEEKRRKPKGEGRFRRGIGVAAGNHGNGTFGVHVDMTSIALKMNEDGTLTMFTGTQDLGQGSTTALCMIVAQVLGISPEDIEVIEADTDLTPWDLGTYASRGIWVGGNAALKAAQSLRQQLLKVAASRLGAKEEEIELKEGFAYCRDNPEKKLPLKEIVIAAQLSKEGSREIKAYESFASLAGPNSYGVHFAEVEVDTETGEVKVLNYVAVHDVGRAINPLLVEGQIEGGIQMGLGYGLTEELVLDKKTGKVVNASLKGYKLFRAKDMPKIKVLLVEEGEDPGPFGAKSIGEAATVPVAPAVVNAVADALGLDFDELPVTPGRILAKIRSN</sequence>
<evidence type="ECO:0000313" key="11">
    <source>
        <dbReference type="Proteomes" id="UP000192569"/>
    </source>
</evidence>
<feature type="domain" description="2Fe-2S ferredoxin-type" evidence="9">
    <location>
        <begin position="2"/>
        <end position="78"/>
    </location>
</feature>
<dbReference type="InterPro" id="IPR037165">
    <property type="entry name" value="AldOxase/xan_DH_Mopterin-bd_sf"/>
</dbReference>
<dbReference type="Pfam" id="PF02738">
    <property type="entry name" value="MoCoBD_1"/>
    <property type="match status" value="1"/>
</dbReference>
<dbReference type="PROSITE" id="PS00197">
    <property type="entry name" value="2FE2S_FER_1"/>
    <property type="match status" value="1"/>
</dbReference>
<keyword evidence="2" id="KW-0500">Molybdenum</keyword>
<evidence type="ECO:0000256" key="6">
    <source>
        <dbReference type="ARBA" id="ARBA00023004"/>
    </source>
</evidence>
<dbReference type="STRING" id="698762.SAMN00808754_0570"/>
<evidence type="ECO:0000256" key="3">
    <source>
        <dbReference type="ARBA" id="ARBA00022714"/>
    </source>
</evidence>
<dbReference type="FunFam" id="3.10.20.30:FF:000020">
    <property type="entry name" value="Xanthine dehydrogenase iron-sulfur subunit"/>
    <property type="match status" value="1"/>
</dbReference>
<evidence type="ECO:0000256" key="2">
    <source>
        <dbReference type="ARBA" id="ARBA00022505"/>
    </source>
</evidence>
<dbReference type="GO" id="GO:0051537">
    <property type="term" value="F:2 iron, 2 sulfur cluster binding"/>
    <property type="evidence" value="ECO:0007669"/>
    <property type="project" value="UniProtKB-KW"/>
</dbReference>
<dbReference type="SUPFAM" id="SSF54292">
    <property type="entry name" value="2Fe-2S ferredoxin-like"/>
    <property type="match status" value="1"/>
</dbReference>
<dbReference type="SMART" id="SM01008">
    <property type="entry name" value="Ald_Xan_dh_C"/>
    <property type="match status" value="1"/>
</dbReference>
<keyword evidence="5" id="KW-0560">Oxidoreductase</keyword>
<dbReference type="Pfam" id="PF01799">
    <property type="entry name" value="Fer2_2"/>
    <property type="match status" value="1"/>
</dbReference>
<protein>
    <submittedName>
        <fullName evidence="10">CO or xanthine dehydrogenase, Mo-binding subunit</fullName>
    </submittedName>
</protein>
<dbReference type="Gene3D" id="3.90.1170.50">
    <property type="entry name" value="Aldehyde oxidase/xanthine dehydrogenase, a/b hammerhead"/>
    <property type="match status" value="1"/>
</dbReference>
<dbReference type="InterPro" id="IPR001041">
    <property type="entry name" value="2Fe-2S_ferredoxin-type"/>
</dbReference>
<gene>
    <name evidence="10" type="ORF">SAMN00808754_0570</name>
</gene>
<dbReference type="SUPFAM" id="SSF54665">
    <property type="entry name" value="CO dehydrogenase molybdoprotein N-domain-like"/>
    <property type="match status" value="1"/>
</dbReference>
<proteinExistence type="inferred from homology"/>
<dbReference type="Pfam" id="PF20256">
    <property type="entry name" value="MoCoBD_2"/>
    <property type="match status" value="1"/>
</dbReference>
<dbReference type="Proteomes" id="UP000192569">
    <property type="component" value="Chromosome I"/>
</dbReference>
<dbReference type="PROSITE" id="PS51085">
    <property type="entry name" value="2FE2S_FER_2"/>
    <property type="match status" value="1"/>
</dbReference>
<evidence type="ECO:0000256" key="4">
    <source>
        <dbReference type="ARBA" id="ARBA00022723"/>
    </source>
</evidence>